<dbReference type="RefSeq" id="XP_003883542.1">
    <property type="nucleotide sequence ID" value="XM_003883493.1"/>
</dbReference>
<evidence type="ECO:0000313" key="2">
    <source>
        <dbReference type="EMBL" id="CEL67498.1"/>
    </source>
</evidence>
<dbReference type="EMBL" id="LN714483">
    <property type="protein sequence ID" value="CEL67498.1"/>
    <property type="molecule type" value="Genomic_DNA"/>
</dbReference>
<dbReference type="GeneID" id="13442763"/>
<dbReference type="VEuPathDB" id="ToxoDB:NCLIV_032980"/>
<reference evidence="1" key="1">
    <citation type="submission" date="2011-02" db="EMBL/GenBank/DDBJ databases">
        <authorList>
            <person name="Aslett M."/>
        </authorList>
    </citation>
    <scope>NUCLEOTIDE SEQUENCE</scope>
    <source>
        <strain evidence="1">Liverpool</strain>
    </source>
</reference>
<protein>
    <submittedName>
        <fullName evidence="1">Uncharacterized protein</fullName>
    </submittedName>
</protein>
<dbReference type="FunCoup" id="F0VIE9">
    <property type="interactions" value="11"/>
</dbReference>
<dbReference type="eggNOG" id="ENOG502T26I">
    <property type="taxonomic scope" value="Eukaryota"/>
</dbReference>
<dbReference type="InParanoid" id="F0VIE9"/>
<evidence type="ECO:0000313" key="3">
    <source>
        <dbReference type="Proteomes" id="UP000007494"/>
    </source>
</evidence>
<proteinExistence type="predicted"/>
<reference evidence="2" key="4">
    <citation type="journal article" date="2015" name="PLoS ONE">
        <title>Comprehensive Evaluation of Toxoplasma gondii VEG and Neospora caninum LIV Genomes with Tachyzoite Stage Transcriptome and Proteome Defines Novel Transcript Features.</title>
        <authorList>
            <person name="Ramaprasad A."/>
            <person name="Mourier T."/>
            <person name="Naeem R."/>
            <person name="Malas T.B."/>
            <person name="Moussa E."/>
            <person name="Panigrahi A."/>
            <person name="Vermont S.J."/>
            <person name="Otto T.D."/>
            <person name="Wastling J."/>
            <person name="Pain A."/>
        </authorList>
    </citation>
    <scope>NUCLEOTIDE SEQUENCE</scope>
    <source>
        <strain evidence="2">Liverpool</strain>
    </source>
</reference>
<organism evidence="1 3">
    <name type="scientific">Neospora caninum (strain Liverpool)</name>
    <dbReference type="NCBI Taxonomy" id="572307"/>
    <lineage>
        <taxon>Eukaryota</taxon>
        <taxon>Sar</taxon>
        <taxon>Alveolata</taxon>
        <taxon>Apicomplexa</taxon>
        <taxon>Conoidasida</taxon>
        <taxon>Coccidia</taxon>
        <taxon>Eucoccidiorida</taxon>
        <taxon>Eimeriorina</taxon>
        <taxon>Sarcocystidae</taxon>
        <taxon>Neospora</taxon>
    </lineage>
</organism>
<evidence type="ECO:0000313" key="1">
    <source>
        <dbReference type="EMBL" id="CBZ53510.1"/>
    </source>
</evidence>
<name>F0VIE9_NEOCL</name>
<dbReference type="EMBL" id="FR823390">
    <property type="protein sequence ID" value="CBZ53510.1"/>
    <property type="molecule type" value="Genomic_DNA"/>
</dbReference>
<keyword evidence="3" id="KW-1185">Reference proteome</keyword>
<reference evidence="3" key="3">
    <citation type="journal article" date="2012" name="PLoS Pathog.">
        <title>Comparative genomics of the apicomplexan parasites Toxoplasma gondii and Neospora caninum: Coccidia differing in host range and transmission strategy.</title>
        <authorList>
            <person name="Reid A.J."/>
            <person name="Vermont S.J."/>
            <person name="Cotton J.A."/>
            <person name="Harris D."/>
            <person name="Hill-Cawthorne G.A."/>
            <person name="Konen-Waisman S."/>
            <person name="Latham S.M."/>
            <person name="Mourier T."/>
            <person name="Norton R."/>
            <person name="Quail M.A."/>
            <person name="Sanders M."/>
            <person name="Shanmugam D."/>
            <person name="Sohal A."/>
            <person name="Wasmuth J.D."/>
            <person name="Brunk B."/>
            <person name="Grigg M.E."/>
            <person name="Howard J.C."/>
            <person name="Parkinson J."/>
            <person name="Roos D.S."/>
            <person name="Trees A.J."/>
            <person name="Berriman M."/>
            <person name="Pain A."/>
            <person name="Wastling J.M."/>
        </authorList>
    </citation>
    <scope>NUCLEOTIDE SEQUENCE [LARGE SCALE GENOMIC DNA]</scope>
    <source>
        <strain evidence="3">Liverpool</strain>
    </source>
</reference>
<dbReference type="Proteomes" id="UP000007494">
    <property type="component" value="Chromosome VIII"/>
</dbReference>
<dbReference type="OrthoDB" id="420623at2759"/>
<sequence>MNFNRIPTRLSTHYVCDPYTTLMHYRRTFKFLQALKSKPNCRALCLGNKNQVNIQWPKHFDGLTVVASAVSAQSSILSSASVHYSLIICLDPVLFAKHLYRINVPVLGVCTPREIHEHPEILKVIDYLLPAPSTRTDAALRQLLAREFLDEADAEERTKQIPG</sequence>
<gene>
    <name evidence="2" type="ORF">BN1204_032980</name>
    <name evidence="1" type="ORF">NCLIV_032980</name>
</gene>
<reference evidence="1" key="2">
    <citation type="submission" date="2011-03" db="EMBL/GenBank/DDBJ databases">
        <title>Comparative genomics and transcriptomics of Neospora caninum and Toxoplasma gondii.</title>
        <authorList>
            <person name="Reid A.J."/>
            <person name="Sohal A."/>
            <person name="Harris D."/>
            <person name="Quail M."/>
            <person name="Sanders M."/>
            <person name="Berriman M."/>
            <person name="Wastling J.M."/>
            <person name="Pain A."/>
        </authorList>
    </citation>
    <scope>NUCLEOTIDE SEQUENCE</scope>
    <source>
        <strain evidence="1">Liverpool</strain>
    </source>
</reference>
<accession>F0VIE9</accession>
<dbReference type="OMA" id="HAFDYFI"/>
<dbReference type="AlphaFoldDB" id="F0VIE9"/>